<feature type="short sequence motif" description="DGA/G" evidence="2">
    <location>
        <begin position="212"/>
        <end position="214"/>
    </location>
</feature>
<organism evidence="4 5">
    <name type="scientific">Dyella flagellata</name>
    <dbReference type="NCBI Taxonomy" id="1867833"/>
    <lineage>
        <taxon>Bacteria</taxon>
        <taxon>Pseudomonadati</taxon>
        <taxon>Pseudomonadota</taxon>
        <taxon>Gammaproteobacteria</taxon>
        <taxon>Lysobacterales</taxon>
        <taxon>Rhodanobacteraceae</taxon>
        <taxon>Dyella</taxon>
    </lineage>
</organism>
<gene>
    <name evidence="4" type="ORF">GCM10007898_44810</name>
</gene>
<keyword evidence="2" id="KW-0378">Hydrolase</keyword>
<feature type="domain" description="PNPLA" evidence="3">
    <location>
        <begin position="19"/>
        <end position="225"/>
    </location>
</feature>
<dbReference type="EMBL" id="BSOA01000052">
    <property type="protein sequence ID" value="GLQ90905.1"/>
    <property type="molecule type" value="Genomic_DNA"/>
</dbReference>
<evidence type="ECO:0000259" key="3">
    <source>
        <dbReference type="PROSITE" id="PS51635"/>
    </source>
</evidence>
<name>A0ABQ5XGS5_9GAMM</name>
<dbReference type="InterPro" id="IPR002641">
    <property type="entry name" value="PNPLA_dom"/>
</dbReference>
<keyword evidence="2" id="KW-0442">Lipid degradation</keyword>
<dbReference type="Pfam" id="PF01734">
    <property type="entry name" value="Patatin"/>
    <property type="match status" value="1"/>
</dbReference>
<sequence>MLGKVKEVRSLDFSRIETLVLAGGGNRCWWQAGALRHLLEHRLRLPRQLIGTSAGAGIAASFLAESTDTALQACLSLFAGNPRIFDWSALSRLKLKFAHQQLYPAWVEAFLNSGTFATLRGASSQLTVGLTRPAKYLGTGASVALGTLAYLVDKYLWNSIHPRLPGLLGLRQDFMVLNDCASVEAAQVVLIAAASAPPIMAARPVGGMQAFDGGYTDNAPIPPQSSEERSGTLVMLTRHYPKLPQLFGWLGRTYWQPSQRIPVSTWDCTAKTTVREAYELGLKDSVRMLSARMLR</sequence>
<feature type="active site" description="Proton acceptor" evidence="2">
    <location>
        <position position="212"/>
    </location>
</feature>
<dbReference type="InterPro" id="IPR016035">
    <property type="entry name" value="Acyl_Trfase/lysoPLipase"/>
</dbReference>
<protein>
    <submittedName>
        <fullName evidence="4">Patatin</fullName>
    </submittedName>
</protein>
<evidence type="ECO:0000256" key="2">
    <source>
        <dbReference type="PROSITE-ProRule" id="PRU01161"/>
    </source>
</evidence>
<reference evidence="5" key="1">
    <citation type="journal article" date="2019" name="Int. J. Syst. Evol. Microbiol.">
        <title>The Global Catalogue of Microorganisms (GCM) 10K type strain sequencing project: providing services to taxonomists for standard genome sequencing and annotation.</title>
        <authorList>
            <consortium name="The Broad Institute Genomics Platform"/>
            <consortium name="The Broad Institute Genome Sequencing Center for Infectious Disease"/>
            <person name="Wu L."/>
            <person name="Ma J."/>
        </authorList>
    </citation>
    <scope>NUCLEOTIDE SEQUENCE [LARGE SCALE GENOMIC DNA]</scope>
    <source>
        <strain evidence="5">NBRC 111981</strain>
    </source>
</reference>
<dbReference type="SUPFAM" id="SSF52151">
    <property type="entry name" value="FabD/lysophospholipase-like"/>
    <property type="match status" value="1"/>
</dbReference>
<evidence type="ECO:0000313" key="5">
    <source>
        <dbReference type="Proteomes" id="UP001156627"/>
    </source>
</evidence>
<accession>A0ABQ5XGS5</accession>
<dbReference type="Gene3D" id="3.40.1090.10">
    <property type="entry name" value="Cytosolic phospholipase A2 catalytic domain"/>
    <property type="match status" value="1"/>
</dbReference>
<feature type="active site" description="Nucleophile" evidence="2">
    <location>
        <position position="53"/>
    </location>
</feature>
<feature type="short sequence motif" description="GXSXG" evidence="2">
    <location>
        <begin position="51"/>
        <end position="55"/>
    </location>
</feature>
<evidence type="ECO:0000313" key="4">
    <source>
        <dbReference type="EMBL" id="GLQ90905.1"/>
    </source>
</evidence>
<comment type="caution">
    <text evidence="2">Lacks conserved residue(s) required for the propagation of feature annotation.</text>
</comment>
<proteinExistence type="predicted"/>
<keyword evidence="5" id="KW-1185">Reference proteome</keyword>
<dbReference type="Proteomes" id="UP001156627">
    <property type="component" value="Unassembled WGS sequence"/>
</dbReference>
<dbReference type="RefSeq" id="WP_284334318.1">
    <property type="nucleotide sequence ID" value="NZ_BSOA01000052.1"/>
</dbReference>
<evidence type="ECO:0000256" key="1">
    <source>
        <dbReference type="ARBA" id="ARBA00023098"/>
    </source>
</evidence>
<comment type="caution">
    <text evidence="4">The sequence shown here is derived from an EMBL/GenBank/DDBJ whole genome shotgun (WGS) entry which is preliminary data.</text>
</comment>
<keyword evidence="1 2" id="KW-0443">Lipid metabolism</keyword>
<dbReference type="PROSITE" id="PS51635">
    <property type="entry name" value="PNPLA"/>
    <property type="match status" value="1"/>
</dbReference>